<dbReference type="Gene3D" id="3.20.20.70">
    <property type="entry name" value="Aldolase class I"/>
    <property type="match status" value="1"/>
</dbReference>
<dbReference type="Proteomes" id="UP001058974">
    <property type="component" value="Chromosome 3"/>
</dbReference>
<keyword evidence="3" id="KW-1185">Reference proteome</keyword>
<comment type="caution">
    <text evidence="2">The sequence shown here is derived from an EMBL/GenBank/DDBJ whole genome shotgun (WGS) entry which is preliminary data.</text>
</comment>
<gene>
    <name evidence="2" type="ORF">KIW84_032463</name>
</gene>
<accession>A0A9D5AWM5</accession>
<evidence type="ECO:0000256" key="1">
    <source>
        <dbReference type="ARBA" id="ARBA00023002"/>
    </source>
</evidence>
<dbReference type="AlphaFoldDB" id="A0A9D5AWM5"/>
<dbReference type="GO" id="GO:0002058">
    <property type="term" value="F:uracil binding"/>
    <property type="evidence" value="ECO:0007669"/>
    <property type="project" value="TreeGrafter"/>
</dbReference>
<name>A0A9D5AWM5_PEA</name>
<dbReference type="GO" id="GO:0017113">
    <property type="term" value="F:dihydropyrimidine dehydrogenase (NADP+) activity"/>
    <property type="evidence" value="ECO:0007669"/>
    <property type="project" value="TreeGrafter"/>
</dbReference>
<dbReference type="Gramene" id="Psat03G0246300-T1">
    <property type="protein sequence ID" value="KAI5427042.1"/>
    <property type="gene ID" value="KIW84_032463"/>
</dbReference>
<proteinExistence type="predicted"/>
<keyword evidence="1" id="KW-0560">Oxidoreductase</keyword>
<dbReference type="InterPro" id="IPR013785">
    <property type="entry name" value="Aldolase_TIM"/>
</dbReference>
<reference evidence="2 3" key="1">
    <citation type="journal article" date="2022" name="Nat. Genet.">
        <title>Improved pea reference genome and pan-genome highlight genomic features and evolutionary characteristics.</title>
        <authorList>
            <person name="Yang T."/>
            <person name="Liu R."/>
            <person name="Luo Y."/>
            <person name="Hu S."/>
            <person name="Wang D."/>
            <person name="Wang C."/>
            <person name="Pandey M.K."/>
            <person name="Ge S."/>
            <person name="Xu Q."/>
            <person name="Li N."/>
            <person name="Li G."/>
            <person name="Huang Y."/>
            <person name="Saxena R.K."/>
            <person name="Ji Y."/>
            <person name="Li M."/>
            <person name="Yan X."/>
            <person name="He Y."/>
            <person name="Liu Y."/>
            <person name="Wang X."/>
            <person name="Xiang C."/>
            <person name="Varshney R.K."/>
            <person name="Ding H."/>
            <person name="Gao S."/>
            <person name="Zong X."/>
        </authorList>
    </citation>
    <scope>NUCLEOTIDE SEQUENCE [LARGE SCALE GENOMIC DNA]</scope>
    <source>
        <strain evidence="2 3">cv. Zhongwan 6</strain>
    </source>
</reference>
<dbReference type="SUPFAM" id="SSF51395">
    <property type="entry name" value="FMN-linked oxidoreductases"/>
    <property type="match status" value="1"/>
</dbReference>
<dbReference type="GO" id="GO:0006212">
    <property type="term" value="P:uracil catabolic process"/>
    <property type="evidence" value="ECO:0007669"/>
    <property type="project" value="TreeGrafter"/>
</dbReference>
<protein>
    <submittedName>
        <fullName evidence="2">Dihydropyrimidine dehydrogenase (NADP(+))</fullName>
    </submittedName>
</protein>
<sequence>MVKVEFDNDNYSLSTIGGVETCSGAAEFILLGTNTVQMCTGVMMHDYGLVEKLSLELKDYMIDFVVNIQRWLQVSLSVDLVKSTL</sequence>
<dbReference type="GO" id="GO:0050661">
    <property type="term" value="F:NADP binding"/>
    <property type="evidence" value="ECO:0007669"/>
    <property type="project" value="TreeGrafter"/>
</dbReference>
<dbReference type="GO" id="GO:0006210">
    <property type="term" value="P:thymine catabolic process"/>
    <property type="evidence" value="ECO:0007669"/>
    <property type="project" value="TreeGrafter"/>
</dbReference>
<dbReference type="EMBL" id="JAMSHJ010000003">
    <property type="protein sequence ID" value="KAI5427042.1"/>
    <property type="molecule type" value="Genomic_DNA"/>
</dbReference>
<evidence type="ECO:0000313" key="3">
    <source>
        <dbReference type="Proteomes" id="UP001058974"/>
    </source>
</evidence>
<evidence type="ECO:0000313" key="2">
    <source>
        <dbReference type="EMBL" id="KAI5427042.1"/>
    </source>
</evidence>
<dbReference type="PANTHER" id="PTHR43073">
    <property type="entry name" value="DIHYDROPYRIMIDINE DEHYDROGENASE [NADP(+)]"/>
    <property type="match status" value="1"/>
</dbReference>
<organism evidence="2 3">
    <name type="scientific">Pisum sativum</name>
    <name type="common">Garden pea</name>
    <name type="synonym">Lathyrus oleraceus</name>
    <dbReference type="NCBI Taxonomy" id="3888"/>
    <lineage>
        <taxon>Eukaryota</taxon>
        <taxon>Viridiplantae</taxon>
        <taxon>Streptophyta</taxon>
        <taxon>Embryophyta</taxon>
        <taxon>Tracheophyta</taxon>
        <taxon>Spermatophyta</taxon>
        <taxon>Magnoliopsida</taxon>
        <taxon>eudicotyledons</taxon>
        <taxon>Gunneridae</taxon>
        <taxon>Pentapetalae</taxon>
        <taxon>rosids</taxon>
        <taxon>fabids</taxon>
        <taxon>Fabales</taxon>
        <taxon>Fabaceae</taxon>
        <taxon>Papilionoideae</taxon>
        <taxon>50 kb inversion clade</taxon>
        <taxon>NPAAA clade</taxon>
        <taxon>Hologalegina</taxon>
        <taxon>IRL clade</taxon>
        <taxon>Fabeae</taxon>
        <taxon>Lathyrus</taxon>
    </lineage>
</organism>
<dbReference type="PANTHER" id="PTHR43073:SF2">
    <property type="entry name" value="DIHYDROPYRIMIDINE DEHYDROGENASE [NADP(+)]"/>
    <property type="match status" value="1"/>
</dbReference>